<proteinExistence type="predicted"/>
<reference evidence="1" key="1">
    <citation type="submission" date="2021-05" db="EMBL/GenBank/DDBJ databases">
        <authorList>
            <person name="Scholz U."/>
            <person name="Mascher M."/>
            <person name="Fiebig A."/>
        </authorList>
    </citation>
    <scope>NUCLEOTIDE SEQUENCE [LARGE SCALE GENOMIC DNA]</scope>
</reference>
<accession>A0ACD5XD85</accession>
<keyword evidence="2" id="KW-1185">Reference proteome</keyword>
<reference evidence="1" key="2">
    <citation type="submission" date="2025-09" db="UniProtKB">
        <authorList>
            <consortium name="EnsemblPlants"/>
        </authorList>
    </citation>
    <scope>IDENTIFICATION</scope>
</reference>
<organism evidence="1 2">
    <name type="scientific">Avena sativa</name>
    <name type="common">Oat</name>
    <dbReference type="NCBI Taxonomy" id="4498"/>
    <lineage>
        <taxon>Eukaryota</taxon>
        <taxon>Viridiplantae</taxon>
        <taxon>Streptophyta</taxon>
        <taxon>Embryophyta</taxon>
        <taxon>Tracheophyta</taxon>
        <taxon>Spermatophyta</taxon>
        <taxon>Magnoliopsida</taxon>
        <taxon>Liliopsida</taxon>
        <taxon>Poales</taxon>
        <taxon>Poaceae</taxon>
        <taxon>BOP clade</taxon>
        <taxon>Pooideae</taxon>
        <taxon>Poodae</taxon>
        <taxon>Poeae</taxon>
        <taxon>Poeae Chloroplast Group 1 (Aveneae type)</taxon>
        <taxon>Aveninae</taxon>
        <taxon>Avena</taxon>
    </lineage>
</organism>
<dbReference type="EnsemblPlants" id="AVESA.00010b.r2.4DG0776470.1">
    <property type="protein sequence ID" value="AVESA.00010b.r2.4DG0776470.1.CDS"/>
    <property type="gene ID" value="AVESA.00010b.r2.4DG0776470"/>
</dbReference>
<sequence length="382" mass="42519">MKERRDIRVILVLSYIFLATRAHGARITKGRENVSHILTYQHVNKTIVVEGGDTYDCVDVYLQPAFNHPLLKDHEIQMETSSFPIGLNAKSSIQHVASEAHLSIVECPTGMVPILRNSRMDQTLAHNMFQVNNKDVQVEEAGIKYFHDLYGVRATINVYEPKVKKNSGDLSETGIQIDNGPKGHVDSIVVCYSVSPSSYGDSFARFHVSWRNGMLDKTCVDHDCPGFVQTSHNVGLGGRVQPVSVYNGPQYVINILVFKDPKTNNWWLAYGEENKPVGYWPSSLFTRLSDKGKFSFWGGQVAGPTASSDSPQLGSGHFASEGYGKASFMRNIQTVDESNKLVTPNEYDNLVGTSDFRKYTVDGYEVNNHGMHIYYGGPGNLV</sequence>
<protein>
    <submittedName>
        <fullName evidence="1">Uncharacterized protein</fullName>
    </submittedName>
</protein>
<name>A0ACD5XD85_AVESA</name>
<evidence type="ECO:0000313" key="2">
    <source>
        <dbReference type="Proteomes" id="UP001732700"/>
    </source>
</evidence>
<evidence type="ECO:0000313" key="1">
    <source>
        <dbReference type="EnsemblPlants" id="AVESA.00010b.r2.4DG0776470.1.CDS"/>
    </source>
</evidence>
<dbReference type="Proteomes" id="UP001732700">
    <property type="component" value="Chromosome 4D"/>
</dbReference>